<reference evidence="2" key="1">
    <citation type="journal article" date="2020" name="New Phytol.">
        <title>Comparative genomics reveals dynamic genome evolution in host specialist ectomycorrhizal fungi.</title>
        <authorList>
            <person name="Lofgren L.A."/>
            <person name="Nguyen N.H."/>
            <person name="Vilgalys R."/>
            <person name="Ruytinx J."/>
            <person name="Liao H.L."/>
            <person name="Branco S."/>
            <person name="Kuo A."/>
            <person name="LaButti K."/>
            <person name="Lipzen A."/>
            <person name="Andreopoulos W."/>
            <person name="Pangilinan J."/>
            <person name="Riley R."/>
            <person name="Hundley H."/>
            <person name="Na H."/>
            <person name="Barry K."/>
            <person name="Grigoriev I.V."/>
            <person name="Stajich J.E."/>
            <person name="Kennedy P.G."/>
        </authorList>
    </citation>
    <scope>NUCLEOTIDE SEQUENCE</scope>
    <source>
        <strain evidence="2">MN1</strain>
    </source>
</reference>
<sequence length="111" mass="12682">MAWSKSWTLLWCSNVKCNSIIQVLAIVSVLEADEESICKTAQCHKLIWMTDYMQSQCFLEKHDGLVDVLTIALTLETSLQQYTQIMKHLPSTSMHGVVVSKGTIMEEYHFI</sequence>
<feature type="chain" id="PRO_5040401464" evidence="1">
    <location>
        <begin position="18"/>
        <end position="111"/>
    </location>
</feature>
<dbReference type="RefSeq" id="XP_041185043.1">
    <property type="nucleotide sequence ID" value="XM_041333837.1"/>
</dbReference>
<dbReference type="EMBL" id="JABBWG010000416">
    <property type="protein sequence ID" value="KAG1793792.1"/>
    <property type="molecule type" value="Genomic_DNA"/>
</dbReference>
<dbReference type="AlphaFoldDB" id="A0A9P7APG5"/>
<evidence type="ECO:0000256" key="1">
    <source>
        <dbReference type="SAM" id="SignalP"/>
    </source>
</evidence>
<organism evidence="2 3">
    <name type="scientific">Suillus subaureus</name>
    <dbReference type="NCBI Taxonomy" id="48587"/>
    <lineage>
        <taxon>Eukaryota</taxon>
        <taxon>Fungi</taxon>
        <taxon>Dikarya</taxon>
        <taxon>Basidiomycota</taxon>
        <taxon>Agaricomycotina</taxon>
        <taxon>Agaricomycetes</taxon>
        <taxon>Agaricomycetidae</taxon>
        <taxon>Boletales</taxon>
        <taxon>Suillineae</taxon>
        <taxon>Suillaceae</taxon>
        <taxon>Suillus</taxon>
    </lineage>
</organism>
<keyword evidence="1" id="KW-0732">Signal</keyword>
<name>A0A9P7APG5_9AGAM</name>
<gene>
    <name evidence="2" type="ORF">BJ212DRAFT_1307013</name>
</gene>
<evidence type="ECO:0000313" key="2">
    <source>
        <dbReference type="EMBL" id="KAG1793792.1"/>
    </source>
</evidence>
<dbReference type="Proteomes" id="UP000807769">
    <property type="component" value="Unassembled WGS sequence"/>
</dbReference>
<accession>A0A9P7APG5</accession>
<evidence type="ECO:0000313" key="3">
    <source>
        <dbReference type="Proteomes" id="UP000807769"/>
    </source>
</evidence>
<comment type="caution">
    <text evidence="2">The sequence shown here is derived from an EMBL/GenBank/DDBJ whole genome shotgun (WGS) entry which is preliminary data.</text>
</comment>
<dbReference type="GeneID" id="64627854"/>
<keyword evidence="3" id="KW-1185">Reference proteome</keyword>
<protein>
    <submittedName>
        <fullName evidence="2">Uncharacterized protein</fullName>
    </submittedName>
</protein>
<proteinExistence type="predicted"/>
<feature type="signal peptide" evidence="1">
    <location>
        <begin position="1"/>
        <end position="17"/>
    </location>
</feature>